<sequence>MVAAATFLLTDGDGAVLGVAFPAPVLDAQRTGSFLLTAAHCVRSLFDGRKRVRIRTAGGQWSECTILLCTSDDVALLHHPEWLADPRPCFADHAPGAVSIRGAPAGVTTEQATFVGRLAGVEDGLLDIVLQDLTLVERRDLPVHGGPSATYRALRGLSGGPVWRTGEDGVSRVIGLVTHRNTSGIANRIYGIPIDRVAAILARRDVTLQLTIQIAHVGMDRQMLTGLIGDLINDADGALKLWSHLSGLFYKGEPIDKVLEAMLAEPQRHRVNDDLPRARLEYVYGRLLLKRDNGQKGLTLIHQARSRVRRADPADREGLGALMDLRFLLEDAQRGSRPVRAHAYLMEMAIDRVGQIDAMPDERRAYEIASAAGREAVLAYLEHPPPWSHDDPTRAYYSRLKSQHASLLHKYGMALRDKQEIVQIGLAVVPAIWDLTSGAMAEVRDLMELGKVAATQRSNAIFYAQMLLIEIALARAEGRDLHAYTLACLTTQALRNAGLLLTHEGIAAILRYVRTADPALYRFINMVHHLGIRRGIELAKIRSGGERSMIEDAGRIAELYADQVRDIKGIMTLRLDALE</sequence>
<dbReference type="SUPFAM" id="SSF50494">
    <property type="entry name" value="Trypsin-like serine proteases"/>
    <property type="match status" value="1"/>
</dbReference>
<name>A0A5M3WU25_9ACTN</name>
<reference evidence="1 2" key="1">
    <citation type="submission" date="2019-10" db="EMBL/GenBank/DDBJ databases">
        <title>Whole genome shotgun sequence of Acrocarpospora macrocephala NBRC 16266.</title>
        <authorList>
            <person name="Ichikawa N."/>
            <person name="Kimura A."/>
            <person name="Kitahashi Y."/>
            <person name="Komaki H."/>
            <person name="Oguchi A."/>
        </authorList>
    </citation>
    <scope>NUCLEOTIDE SEQUENCE [LARGE SCALE GENOMIC DNA]</scope>
    <source>
        <strain evidence="1 2">NBRC 16266</strain>
    </source>
</reference>
<dbReference type="EMBL" id="BLAE01000040">
    <property type="protein sequence ID" value="GES12865.1"/>
    <property type="molecule type" value="Genomic_DNA"/>
</dbReference>
<dbReference type="OrthoDB" id="9817643at2"/>
<accession>A0A5M3WU25</accession>
<comment type="caution">
    <text evidence="1">The sequence shown here is derived from an EMBL/GenBank/DDBJ whole genome shotgun (WGS) entry which is preliminary data.</text>
</comment>
<evidence type="ECO:0008006" key="3">
    <source>
        <dbReference type="Google" id="ProtNLM"/>
    </source>
</evidence>
<keyword evidence="2" id="KW-1185">Reference proteome</keyword>
<gene>
    <name evidence="1" type="ORF">Amac_064620</name>
</gene>
<dbReference type="RefSeq" id="WP_155358149.1">
    <property type="nucleotide sequence ID" value="NZ_BAAAHL010000034.1"/>
</dbReference>
<dbReference type="AlphaFoldDB" id="A0A5M3WU25"/>
<evidence type="ECO:0000313" key="1">
    <source>
        <dbReference type="EMBL" id="GES12865.1"/>
    </source>
</evidence>
<dbReference type="InterPro" id="IPR009003">
    <property type="entry name" value="Peptidase_S1_PA"/>
</dbReference>
<dbReference type="Proteomes" id="UP000331127">
    <property type="component" value="Unassembled WGS sequence"/>
</dbReference>
<proteinExistence type="predicted"/>
<organism evidence="1 2">
    <name type="scientific">Acrocarpospora macrocephala</name>
    <dbReference type="NCBI Taxonomy" id="150177"/>
    <lineage>
        <taxon>Bacteria</taxon>
        <taxon>Bacillati</taxon>
        <taxon>Actinomycetota</taxon>
        <taxon>Actinomycetes</taxon>
        <taxon>Streptosporangiales</taxon>
        <taxon>Streptosporangiaceae</taxon>
        <taxon>Acrocarpospora</taxon>
    </lineage>
</organism>
<protein>
    <recommendedName>
        <fullName evidence="3">Trypsin-like peptidase domain-containing protein</fullName>
    </recommendedName>
</protein>
<evidence type="ECO:0000313" key="2">
    <source>
        <dbReference type="Proteomes" id="UP000331127"/>
    </source>
</evidence>